<dbReference type="EMBL" id="JAKRKC020000002">
    <property type="protein sequence ID" value="MCK2220629.1"/>
    <property type="molecule type" value="Genomic_DNA"/>
</dbReference>
<feature type="region of interest" description="Disordered" evidence="1">
    <location>
        <begin position="89"/>
        <end position="117"/>
    </location>
</feature>
<accession>A0ABT0G7Q1</accession>
<dbReference type="Proteomes" id="UP001317259">
    <property type="component" value="Unassembled WGS sequence"/>
</dbReference>
<keyword evidence="2" id="KW-1133">Transmembrane helix</keyword>
<gene>
    <name evidence="3" type="ORF">MF672_043530</name>
</gene>
<dbReference type="RefSeq" id="WP_247815730.1">
    <property type="nucleotide sequence ID" value="NZ_JAKRKC020000002.1"/>
</dbReference>
<keyword evidence="2" id="KW-0812">Transmembrane</keyword>
<feature type="transmembrane region" description="Helical" evidence="2">
    <location>
        <begin position="181"/>
        <end position="202"/>
    </location>
</feature>
<organism evidence="3 4">
    <name type="scientific">Actinomadura luzonensis</name>
    <dbReference type="NCBI Taxonomy" id="2805427"/>
    <lineage>
        <taxon>Bacteria</taxon>
        <taxon>Bacillati</taxon>
        <taxon>Actinomycetota</taxon>
        <taxon>Actinomycetes</taxon>
        <taxon>Streptosporangiales</taxon>
        <taxon>Thermomonosporaceae</taxon>
        <taxon>Actinomadura</taxon>
    </lineage>
</organism>
<comment type="caution">
    <text evidence="3">The sequence shown here is derived from an EMBL/GenBank/DDBJ whole genome shotgun (WGS) entry which is preliminary data.</text>
</comment>
<evidence type="ECO:0000256" key="1">
    <source>
        <dbReference type="SAM" id="MobiDB-lite"/>
    </source>
</evidence>
<evidence type="ECO:0000313" key="4">
    <source>
        <dbReference type="Proteomes" id="UP001317259"/>
    </source>
</evidence>
<evidence type="ECO:0000313" key="3">
    <source>
        <dbReference type="EMBL" id="MCK2220629.1"/>
    </source>
</evidence>
<evidence type="ECO:0000256" key="2">
    <source>
        <dbReference type="SAM" id="Phobius"/>
    </source>
</evidence>
<sequence length="220" mass="20929">MPGAADPDATRLWSVWQSDGTAWLATSAEARPADGAVVGWRLSAVPGGSFGSSGEPPGGDLPTFGTVCGKDVAASGHKRVALAVDFGDGAGDGADEGPGDGAGDGAGDAYPGDRPPSRVLACVSGAEDATAAQLLAGAAQVRVDGRGGVVSVNGHPSRAAGAAALPPAPAVDGGSSGGTPVGVIAGGAGAVVLLAGAAVLAARRRARPRTPDGGRSAARP</sequence>
<keyword evidence="2" id="KW-0472">Membrane</keyword>
<name>A0ABT0G7Q1_9ACTN</name>
<protein>
    <submittedName>
        <fullName evidence="3">Uncharacterized protein</fullName>
    </submittedName>
</protein>
<keyword evidence="4" id="KW-1185">Reference proteome</keyword>
<proteinExistence type="predicted"/>
<reference evidence="3 4" key="1">
    <citation type="submission" date="2022-04" db="EMBL/GenBank/DDBJ databases">
        <title>Genome draft of Actinomadura sp. ATCC 31491.</title>
        <authorList>
            <person name="Shi X."/>
            <person name="Du Y."/>
        </authorList>
    </citation>
    <scope>NUCLEOTIDE SEQUENCE [LARGE SCALE GENOMIC DNA]</scope>
    <source>
        <strain evidence="3 4">ATCC 31491</strain>
    </source>
</reference>